<keyword evidence="1" id="KW-0732">Signal</keyword>
<accession>A0A8U0LTH4</accession>
<evidence type="ECO:0000256" key="1">
    <source>
        <dbReference type="SAM" id="SignalP"/>
    </source>
</evidence>
<sequence length="68" mass="7813">MKRIYFLFAIIAIVVLTTQTFSEADADADGAFMTAMIKKLCENKRTAADMEPNMCQILNQKRNRRILK</sequence>
<protein>
    <submittedName>
        <fullName evidence="2">Venom peptide ECTX1-Rm15a</fullName>
    </submittedName>
</protein>
<dbReference type="EMBL" id="MW317056">
    <property type="protein sequence ID" value="UPH34089.1"/>
    <property type="molecule type" value="mRNA"/>
</dbReference>
<reference evidence="2" key="1">
    <citation type="submission" date="2020-11" db="EMBL/GenBank/DDBJ databases">
        <authorList>
            <person name="Robinson S.D."/>
        </authorList>
    </citation>
    <scope>NUCLEOTIDE SEQUENCE</scope>
    <source>
        <tissue evidence="2">Venom apparatus</tissue>
    </source>
</reference>
<dbReference type="AlphaFoldDB" id="A0A8U0LTH4"/>
<organism evidence="2">
    <name type="scientific">Rhytidoponera metallica</name>
    <name type="common">Australian green-headed ant</name>
    <name type="synonym">Ponera metallica</name>
    <dbReference type="NCBI Taxonomy" id="148364"/>
    <lineage>
        <taxon>Eukaryota</taxon>
        <taxon>Metazoa</taxon>
        <taxon>Ecdysozoa</taxon>
        <taxon>Arthropoda</taxon>
        <taxon>Hexapoda</taxon>
        <taxon>Insecta</taxon>
        <taxon>Pterygota</taxon>
        <taxon>Neoptera</taxon>
        <taxon>Endopterygota</taxon>
        <taxon>Hymenoptera</taxon>
        <taxon>Apocrita</taxon>
        <taxon>Aculeata</taxon>
        <taxon>Formicoidea</taxon>
        <taxon>Formicidae</taxon>
        <taxon>Ectatomminae</taxon>
        <taxon>Ectatommini</taxon>
        <taxon>Rhytidoponera</taxon>
    </lineage>
</organism>
<evidence type="ECO:0000313" key="2">
    <source>
        <dbReference type="EMBL" id="UPH34089.1"/>
    </source>
</evidence>
<proteinExistence type="evidence at transcript level"/>
<name>A0A8U0LTH4_RHYMT</name>
<feature type="chain" id="PRO_5035797915" evidence="1">
    <location>
        <begin position="23"/>
        <end position="68"/>
    </location>
</feature>
<feature type="signal peptide" evidence="1">
    <location>
        <begin position="1"/>
        <end position="22"/>
    </location>
</feature>